<evidence type="ECO:0000259" key="1">
    <source>
        <dbReference type="PROSITE" id="PS50181"/>
    </source>
</evidence>
<dbReference type="Gramene" id="ESQ56257">
    <property type="protein sequence ID" value="ESQ56257"/>
    <property type="gene ID" value="EUTSA_v10027471mg"/>
</dbReference>
<feature type="domain" description="F-box" evidence="1">
    <location>
        <begin position="1"/>
        <end position="44"/>
    </location>
</feature>
<sequence length="390" mass="45771">MSDLPEDLLEEILCRVPAIPLKRLRSTCKRWNRLFNDKRFTRKHIDTAAKQSLILLKIEKKLRIFSLTVDHKRSPSIDVKGELSLIDPRSSLDQFQISKVSHCDGLLLCTNKDNTRLVVWNPCTGQTRWIQPLIHHRSSDTLTLGSYQDKKSGNKSYKILRYNKFSPEQRFEIYEINSGSWRIVKVTPNCRILYTGPRVSLKGKAYWFGWDIKENYQYDFFLVCFDFTTERFGRMRLPYQHSYQTMSLSVVREEKLSMLLQRTNTQWREIWVTNKIGYQTMSLSVVREEKLSVLLQRTNTQWREIWVTNKIGEWTRVLTILDSPPFYRCGTISFLVDEEKKVVVCCEKKVVVYIAGEDNKVTQVDFGEAATLGKYDPVIHSYVPSLVQIQ</sequence>
<dbReference type="OMA" id="TKEYRIR"/>
<evidence type="ECO:0000313" key="2">
    <source>
        <dbReference type="EMBL" id="ESQ56257.1"/>
    </source>
</evidence>
<dbReference type="Pfam" id="PF07734">
    <property type="entry name" value="FBA_1"/>
    <property type="match status" value="1"/>
</dbReference>
<protein>
    <recommendedName>
        <fullName evidence="1">F-box domain-containing protein</fullName>
    </recommendedName>
</protein>
<dbReference type="InterPro" id="IPR036047">
    <property type="entry name" value="F-box-like_dom_sf"/>
</dbReference>
<dbReference type="EMBL" id="KI517384">
    <property type="protein sequence ID" value="ESQ56257.1"/>
    <property type="molecule type" value="Genomic_DNA"/>
</dbReference>
<dbReference type="CDD" id="cd22157">
    <property type="entry name" value="F-box_AtFBW1-like"/>
    <property type="match status" value="1"/>
</dbReference>
<dbReference type="PROSITE" id="PS50181">
    <property type="entry name" value="FBOX"/>
    <property type="match status" value="1"/>
</dbReference>
<dbReference type="NCBIfam" id="TIGR01640">
    <property type="entry name" value="F_box_assoc_1"/>
    <property type="match status" value="2"/>
</dbReference>
<dbReference type="SUPFAM" id="SSF81383">
    <property type="entry name" value="F-box domain"/>
    <property type="match status" value="1"/>
</dbReference>
<dbReference type="PANTHER" id="PTHR31672:SF8">
    <property type="entry name" value="F-BOX DOMAIN-CONTAINING PROTEIN"/>
    <property type="match status" value="1"/>
</dbReference>
<dbReference type="PANTHER" id="PTHR31672">
    <property type="entry name" value="BNACNNG10540D PROTEIN"/>
    <property type="match status" value="1"/>
</dbReference>
<gene>
    <name evidence="2" type="ORF">EUTSA_v10027471mg</name>
</gene>
<dbReference type="SMART" id="SM00256">
    <property type="entry name" value="FBOX"/>
    <property type="match status" value="1"/>
</dbReference>
<proteinExistence type="predicted"/>
<dbReference type="InterPro" id="IPR011043">
    <property type="entry name" value="Gal_Oxase/kelch_b-propeller"/>
</dbReference>
<dbReference type="Pfam" id="PF00646">
    <property type="entry name" value="F-box"/>
    <property type="match status" value="1"/>
</dbReference>
<dbReference type="Proteomes" id="UP000030689">
    <property type="component" value="Unassembled WGS sequence"/>
</dbReference>
<dbReference type="AlphaFoldDB" id="V4ML52"/>
<dbReference type="InterPro" id="IPR050796">
    <property type="entry name" value="SCF_F-box_component"/>
</dbReference>
<evidence type="ECO:0000313" key="3">
    <source>
        <dbReference type="Proteomes" id="UP000030689"/>
    </source>
</evidence>
<keyword evidence="3" id="KW-1185">Reference proteome</keyword>
<dbReference type="Gene3D" id="1.20.1280.50">
    <property type="match status" value="1"/>
</dbReference>
<dbReference type="InterPro" id="IPR001810">
    <property type="entry name" value="F-box_dom"/>
</dbReference>
<dbReference type="InterPro" id="IPR017451">
    <property type="entry name" value="F-box-assoc_interact_dom"/>
</dbReference>
<dbReference type="KEGG" id="eus:EUTSA_v10027471mg"/>
<organism evidence="2 3">
    <name type="scientific">Eutrema salsugineum</name>
    <name type="common">Saltwater cress</name>
    <name type="synonym">Sisymbrium salsugineum</name>
    <dbReference type="NCBI Taxonomy" id="72664"/>
    <lineage>
        <taxon>Eukaryota</taxon>
        <taxon>Viridiplantae</taxon>
        <taxon>Streptophyta</taxon>
        <taxon>Embryophyta</taxon>
        <taxon>Tracheophyta</taxon>
        <taxon>Spermatophyta</taxon>
        <taxon>Magnoliopsida</taxon>
        <taxon>eudicotyledons</taxon>
        <taxon>Gunneridae</taxon>
        <taxon>Pentapetalae</taxon>
        <taxon>rosids</taxon>
        <taxon>malvids</taxon>
        <taxon>Brassicales</taxon>
        <taxon>Brassicaceae</taxon>
        <taxon>Eutremeae</taxon>
        <taxon>Eutrema</taxon>
    </lineage>
</organism>
<name>V4ML52_EUTSA</name>
<dbReference type="InterPro" id="IPR006527">
    <property type="entry name" value="F-box-assoc_dom_typ1"/>
</dbReference>
<accession>V4ML52</accession>
<reference evidence="2 3" key="1">
    <citation type="journal article" date="2013" name="Front. Plant Sci.">
        <title>The Reference Genome of the Halophytic Plant Eutrema salsugineum.</title>
        <authorList>
            <person name="Yang R."/>
            <person name="Jarvis D.E."/>
            <person name="Chen H."/>
            <person name="Beilstein M.A."/>
            <person name="Grimwood J."/>
            <person name="Jenkins J."/>
            <person name="Shu S."/>
            <person name="Prochnik S."/>
            <person name="Xin M."/>
            <person name="Ma C."/>
            <person name="Schmutz J."/>
            <person name="Wing R.A."/>
            <person name="Mitchell-Olds T."/>
            <person name="Schumaker K.S."/>
            <person name="Wang X."/>
        </authorList>
    </citation>
    <scope>NUCLEOTIDE SEQUENCE [LARGE SCALE GENOMIC DNA]</scope>
</reference>
<dbReference type="SUPFAM" id="SSF50965">
    <property type="entry name" value="Galactose oxidase, central domain"/>
    <property type="match status" value="1"/>
</dbReference>